<dbReference type="PATRIC" id="fig|1398.22.peg.2979"/>
<sequence>MISIHKKQGGTSLKHALVVGGTGMLCNVSLWLAGQADHVSIIARNAEKMDACISRAADRSRITPVLTDYADSNALREHLKKLVGQHGPVDLAVAWIHSYADHALATISNVFSQNSCQWELYHVLGSSRNPDELLNVFAGLKNCIYHQIQLGFLLENHQSRWLTNEEISAGVIEAIQSGKKRHIVGQLEPWDKRP</sequence>
<organism evidence="1 2">
    <name type="scientific">Heyndrickxia coagulans</name>
    <name type="common">Weizmannia coagulans</name>
    <dbReference type="NCBI Taxonomy" id="1398"/>
    <lineage>
        <taxon>Bacteria</taxon>
        <taxon>Bacillati</taxon>
        <taxon>Bacillota</taxon>
        <taxon>Bacilli</taxon>
        <taxon>Bacillales</taxon>
        <taxon>Bacillaceae</taxon>
        <taxon>Heyndrickxia</taxon>
    </lineage>
</organism>
<gene>
    <name evidence="1" type="ORF">HMPREF3213_02974</name>
</gene>
<dbReference type="EMBL" id="LRPN01000142">
    <property type="protein sequence ID" value="KWZ78471.1"/>
    <property type="molecule type" value="Genomic_DNA"/>
</dbReference>
<protein>
    <submittedName>
        <fullName evidence="1">Short chain dehydrogenase family protein</fullName>
    </submittedName>
</protein>
<dbReference type="Proteomes" id="UP000070376">
    <property type="component" value="Unassembled WGS sequence"/>
</dbReference>
<evidence type="ECO:0000313" key="2">
    <source>
        <dbReference type="Proteomes" id="UP000070376"/>
    </source>
</evidence>
<name>A0A133KFX7_HEYCO</name>
<proteinExistence type="predicted"/>
<dbReference type="Gene3D" id="3.40.50.720">
    <property type="entry name" value="NAD(P)-binding Rossmann-like Domain"/>
    <property type="match status" value="1"/>
</dbReference>
<dbReference type="NCBIfam" id="NF006168">
    <property type="entry name" value="PRK08309.1"/>
    <property type="match status" value="1"/>
</dbReference>
<reference evidence="2" key="1">
    <citation type="submission" date="2016-01" db="EMBL/GenBank/DDBJ databases">
        <authorList>
            <person name="Mitreva M."/>
            <person name="Pepin K.H."/>
            <person name="Mihindukulasuriya K.A."/>
            <person name="Fulton R."/>
            <person name="Fronick C."/>
            <person name="O'Laughlin M."/>
            <person name="Miner T."/>
            <person name="Herter B."/>
            <person name="Rosa B.A."/>
            <person name="Cordes M."/>
            <person name="Tomlinson C."/>
            <person name="Wollam A."/>
            <person name="Palsikar V.B."/>
            <person name="Mardis E.R."/>
            <person name="Wilson R.K."/>
        </authorList>
    </citation>
    <scope>NUCLEOTIDE SEQUENCE [LARGE SCALE GENOMIC DNA]</scope>
    <source>
        <strain evidence="2">GED7749B</strain>
    </source>
</reference>
<evidence type="ECO:0000313" key="1">
    <source>
        <dbReference type="EMBL" id="KWZ78471.1"/>
    </source>
</evidence>
<dbReference type="SUPFAM" id="SSF51735">
    <property type="entry name" value="NAD(P)-binding Rossmann-fold domains"/>
    <property type="match status" value="1"/>
</dbReference>
<comment type="caution">
    <text evidence="1">The sequence shown here is derived from an EMBL/GenBank/DDBJ whole genome shotgun (WGS) entry which is preliminary data.</text>
</comment>
<accession>A0A133KFX7</accession>
<dbReference type="InterPro" id="IPR036291">
    <property type="entry name" value="NAD(P)-bd_dom_sf"/>
</dbReference>
<dbReference type="AlphaFoldDB" id="A0A133KFX7"/>